<proteinExistence type="predicted"/>
<protein>
    <submittedName>
        <fullName evidence="5">Phosphonate metabolism transcriptional regulator PhnF</fullName>
    </submittedName>
</protein>
<dbReference type="GO" id="GO:0045892">
    <property type="term" value="P:negative regulation of DNA-templated transcription"/>
    <property type="evidence" value="ECO:0007669"/>
    <property type="project" value="TreeGrafter"/>
</dbReference>
<dbReference type="InterPro" id="IPR011663">
    <property type="entry name" value="UTRA"/>
</dbReference>
<evidence type="ECO:0000313" key="5">
    <source>
        <dbReference type="EMBL" id="QPH52575.1"/>
    </source>
</evidence>
<dbReference type="PROSITE" id="PS50949">
    <property type="entry name" value="HTH_GNTR"/>
    <property type="match status" value="1"/>
</dbReference>
<dbReference type="PANTHER" id="PTHR44846">
    <property type="entry name" value="MANNOSYL-D-GLYCERATE TRANSPORT/METABOLISM SYSTEM REPRESSOR MNGR-RELATED"/>
    <property type="match status" value="1"/>
</dbReference>
<dbReference type="Gene3D" id="1.10.10.10">
    <property type="entry name" value="Winged helix-like DNA-binding domain superfamily/Winged helix DNA-binding domain"/>
    <property type="match status" value="1"/>
</dbReference>
<feature type="domain" description="HTH gntR-type" evidence="4">
    <location>
        <begin position="4"/>
        <end position="72"/>
    </location>
</feature>
<dbReference type="SUPFAM" id="SSF64288">
    <property type="entry name" value="Chorismate lyase-like"/>
    <property type="match status" value="1"/>
</dbReference>
<dbReference type="InterPro" id="IPR028978">
    <property type="entry name" value="Chorismate_lyase_/UTRA_dom_sf"/>
</dbReference>
<organism evidence="5 6">
    <name type="scientific">Pontivivens ytuae</name>
    <dbReference type="NCBI Taxonomy" id="2789856"/>
    <lineage>
        <taxon>Bacteria</taxon>
        <taxon>Pseudomonadati</taxon>
        <taxon>Pseudomonadota</taxon>
        <taxon>Alphaproteobacteria</taxon>
        <taxon>Rhodobacterales</taxon>
        <taxon>Paracoccaceae</taxon>
        <taxon>Pontivivens</taxon>
    </lineage>
</organism>
<dbReference type="CDD" id="cd07377">
    <property type="entry name" value="WHTH_GntR"/>
    <property type="match status" value="1"/>
</dbReference>
<dbReference type="InterPro" id="IPR036388">
    <property type="entry name" value="WH-like_DNA-bd_sf"/>
</dbReference>
<dbReference type="InterPro" id="IPR000524">
    <property type="entry name" value="Tscrpt_reg_HTH_GntR"/>
</dbReference>
<evidence type="ECO:0000256" key="3">
    <source>
        <dbReference type="ARBA" id="ARBA00023163"/>
    </source>
</evidence>
<dbReference type="SMART" id="SM00866">
    <property type="entry name" value="UTRA"/>
    <property type="match status" value="1"/>
</dbReference>
<keyword evidence="6" id="KW-1185">Reference proteome</keyword>
<dbReference type="AlphaFoldDB" id="A0A7S9LPX3"/>
<dbReference type="InterPro" id="IPR050679">
    <property type="entry name" value="Bact_HTH_transcr_reg"/>
</dbReference>
<reference evidence="5 6" key="1">
    <citation type="submission" date="2020-11" db="EMBL/GenBank/DDBJ databases">
        <title>Description of Pontivivens ytuae sp. nov. isolated from deep sea sediment of Mariana Trench.</title>
        <authorList>
            <person name="Wang Z."/>
            <person name="Sun Q.-L."/>
            <person name="Xu X.-D."/>
            <person name="Tang Y.-Z."/>
            <person name="Zhang J."/>
        </authorList>
    </citation>
    <scope>NUCLEOTIDE SEQUENCE [LARGE SCALE GENOMIC DNA]</scope>
    <source>
        <strain evidence="5 6">MT2928</strain>
    </source>
</reference>
<name>A0A7S9LPX3_9RHOB</name>
<keyword evidence="3" id="KW-0804">Transcription</keyword>
<dbReference type="NCBIfam" id="TIGR02325">
    <property type="entry name" value="C_P_lyase_phnF"/>
    <property type="match status" value="1"/>
</dbReference>
<evidence type="ECO:0000256" key="1">
    <source>
        <dbReference type="ARBA" id="ARBA00023015"/>
    </source>
</evidence>
<dbReference type="EMBL" id="CP064942">
    <property type="protein sequence ID" value="QPH52575.1"/>
    <property type="molecule type" value="Genomic_DNA"/>
</dbReference>
<dbReference type="KEGG" id="poz:I0K15_12195"/>
<dbReference type="SMART" id="SM00345">
    <property type="entry name" value="HTH_GNTR"/>
    <property type="match status" value="1"/>
</dbReference>
<dbReference type="SUPFAM" id="SSF46785">
    <property type="entry name" value="Winged helix' DNA-binding domain"/>
    <property type="match status" value="1"/>
</dbReference>
<dbReference type="PRINTS" id="PR00035">
    <property type="entry name" value="HTHGNTR"/>
</dbReference>
<keyword evidence="2" id="KW-0238">DNA-binding</keyword>
<dbReference type="InterPro" id="IPR012702">
    <property type="entry name" value="CP_lyase_PhnF"/>
</dbReference>
<dbReference type="GO" id="GO:0003677">
    <property type="term" value="F:DNA binding"/>
    <property type="evidence" value="ECO:0007669"/>
    <property type="project" value="UniProtKB-KW"/>
</dbReference>
<dbReference type="PANTHER" id="PTHR44846:SF1">
    <property type="entry name" value="MANNOSYL-D-GLYCERATE TRANSPORT_METABOLISM SYSTEM REPRESSOR MNGR-RELATED"/>
    <property type="match status" value="1"/>
</dbReference>
<dbReference type="Pfam" id="PF07702">
    <property type="entry name" value="UTRA"/>
    <property type="match status" value="1"/>
</dbReference>
<keyword evidence="1" id="KW-0805">Transcription regulation</keyword>
<gene>
    <name evidence="5" type="primary">phnF</name>
    <name evidence="5" type="ORF">I0K15_12195</name>
</gene>
<evidence type="ECO:0000259" key="4">
    <source>
        <dbReference type="PROSITE" id="PS50949"/>
    </source>
</evidence>
<dbReference type="InterPro" id="IPR036390">
    <property type="entry name" value="WH_DNA-bd_sf"/>
</dbReference>
<accession>A0A7S9LPX3</accession>
<dbReference type="GO" id="GO:0003700">
    <property type="term" value="F:DNA-binding transcription factor activity"/>
    <property type="evidence" value="ECO:0007669"/>
    <property type="project" value="InterPro"/>
</dbReference>
<sequence>MSRTPIWTAIHDALSGEIAAGHYDVGDRLPSEAQLAGRFGVNRHTVRRALAALAEDGVVQSRQGAGVFISARPTEYAIGRRVRFRSNLNAAGRLPGRKRLSNETRQANPAELEALALEEGAKVHVFEGVSLADGQPLALSRSVFPAERFPDLPAILAEEESITLALAQCGVTDYTRASTRITAKLATAAQARHLRLREGAPILRTVSINVDPQGVPVEYGHAWFAGDRVALSVEDQG</sequence>
<dbReference type="Proteomes" id="UP000594800">
    <property type="component" value="Chromosome"/>
</dbReference>
<evidence type="ECO:0000313" key="6">
    <source>
        <dbReference type="Proteomes" id="UP000594800"/>
    </source>
</evidence>
<dbReference type="Pfam" id="PF00392">
    <property type="entry name" value="GntR"/>
    <property type="match status" value="1"/>
</dbReference>
<dbReference type="RefSeq" id="WP_196101786.1">
    <property type="nucleotide sequence ID" value="NZ_CP064942.1"/>
</dbReference>
<evidence type="ECO:0000256" key="2">
    <source>
        <dbReference type="ARBA" id="ARBA00023125"/>
    </source>
</evidence>
<dbReference type="Gene3D" id="3.40.1410.10">
    <property type="entry name" value="Chorismate lyase-like"/>
    <property type="match status" value="1"/>
</dbReference>